<dbReference type="GO" id="GO:0016020">
    <property type="term" value="C:membrane"/>
    <property type="evidence" value="ECO:0007669"/>
    <property type="project" value="UniProtKB-SubCell"/>
</dbReference>
<reference evidence="6" key="1">
    <citation type="submission" date="2020-05" db="UniProtKB">
        <authorList>
            <consortium name="EnsemblMetazoa"/>
        </authorList>
    </citation>
    <scope>IDENTIFICATION</scope>
    <source>
        <strain evidence="6">BB02</strain>
    </source>
</reference>
<evidence type="ECO:0000313" key="6">
    <source>
        <dbReference type="EnsemblMetazoa" id="BGLB033849-PA"/>
    </source>
</evidence>
<dbReference type="EnsemblMetazoa" id="BGLB033849-RA">
    <property type="protein sequence ID" value="BGLB033849-PA"/>
    <property type="gene ID" value="BGLB033849"/>
</dbReference>
<protein>
    <recommendedName>
        <fullName evidence="5">Receptor ligand binding region domain-containing protein</fullName>
    </recommendedName>
</protein>
<dbReference type="Pfam" id="PF01094">
    <property type="entry name" value="ANF_receptor"/>
    <property type="match status" value="1"/>
</dbReference>
<dbReference type="Gene3D" id="3.40.50.2300">
    <property type="match status" value="2"/>
</dbReference>
<sequence>MYDHLDGVQRAETIKTKLSDVKVVMMQLLQVFSAHEDLRLADMGKKDQETFILLDVSNWTAYSAIVKQIAEVGMNREGYNYILATLDIATLDLFQLQQGGANVIGFQSVDFDDDHVKEFQSQWKSLEPTLWPGAGSDRLTVSSFLYYNISLPCIKIEHLTFYGVKI</sequence>
<comment type="subcellular location">
    <subcellularLocation>
        <location evidence="1">Membrane</location>
    </subcellularLocation>
</comment>
<evidence type="ECO:0000256" key="4">
    <source>
        <dbReference type="ARBA" id="ARBA00023136"/>
    </source>
</evidence>
<keyword evidence="2" id="KW-0812">Transmembrane</keyword>
<dbReference type="VEuPathDB" id="VectorBase:BGLAX_037907"/>
<keyword evidence="4" id="KW-0472">Membrane</keyword>
<dbReference type="InterPro" id="IPR028082">
    <property type="entry name" value="Peripla_BP_I"/>
</dbReference>
<organism evidence="6 7">
    <name type="scientific">Biomphalaria glabrata</name>
    <name type="common">Bloodfluke planorb</name>
    <name type="synonym">Freshwater snail</name>
    <dbReference type="NCBI Taxonomy" id="6526"/>
    <lineage>
        <taxon>Eukaryota</taxon>
        <taxon>Metazoa</taxon>
        <taxon>Spiralia</taxon>
        <taxon>Lophotrochozoa</taxon>
        <taxon>Mollusca</taxon>
        <taxon>Gastropoda</taxon>
        <taxon>Heterobranchia</taxon>
        <taxon>Euthyneura</taxon>
        <taxon>Panpulmonata</taxon>
        <taxon>Hygrophila</taxon>
        <taxon>Lymnaeoidea</taxon>
        <taxon>Planorbidae</taxon>
        <taxon>Biomphalaria</taxon>
    </lineage>
</organism>
<dbReference type="VEuPathDB" id="VectorBase:BGLB033849"/>
<dbReference type="SUPFAM" id="SSF53822">
    <property type="entry name" value="Periplasmic binding protein-like I"/>
    <property type="match status" value="1"/>
</dbReference>
<evidence type="ECO:0000259" key="5">
    <source>
        <dbReference type="Pfam" id="PF01094"/>
    </source>
</evidence>
<keyword evidence="3" id="KW-1133">Transmembrane helix</keyword>
<name>A0A2C9LQJ7_BIOGL</name>
<evidence type="ECO:0000313" key="7">
    <source>
        <dbReference type="Proteomes" id="UP000076420"/>
    </source>
</evidence>
<evidence type="ECO:0000256" key="2">
    <source>
        <dbReference type="ARBA" id="ARBA00022692"/>
    </source>
</evidence>
<dbReference type="KEGG" id="bgt:106063762"/>
<evidence type="ECO:0000256" key="1">
    <source>
        <dbReference type="ARBA" id="ARBA00004370"/>
    </source>
</evidence>
<dbReference type="InterPro" id="IPR001828">
    <property type="entry name" value="ANF_lig-bd_rcpt"/>
</dbReference>
<gene>
    <name evidence="6" type="primary">106063762</name>
</gene>
<accession>A0A2C9LQJ7</accession>
<dbReference type="STRING" id="6526.A0A2C9LQJ7"/>
<dbReference type="AlphaFoldDB" id="A0A2C9LQJ7"/>
<feature type="domain" description="Receptor ligand binding region" evidence="5">
    <location>
        <begin position="7"/>
        <end position="129"/>
    </location>
</feature>
<dbReference type="Proteomes" id="UP000076420">
    <property type="component" value="Unassembled WGS sequence"/>
</dbReference>
<proteinExistence type="predicted"/>
<evidence type="ECO:0000256" key="3">
    <source>
        <dbReference type="ARBA" id="ARBA00022989"/>
    </source>
</evidence>